<dbReference type="AlphaFoldDB" id="A0A370Q9P9"/>
<accession>A0A370Q9P9</accession>
<reference evidence="3 4" key="1">
    <citation type="submission" date="2018-07" db="EMBL/GenBank/DDBJ databases">
        <title>Genomic Encyclopedia of Type Strains, Phase IV (KMG-IV): sequencing the most valuable type-strain genomes for metagenomic binning, comparative biology and taxonomic classification.</title>
        <authorList>
            <person name="Goeker M."/>
        </authorList>
    </citation>
    <scope>NUCLEOTIDE SEQUENCE [LARGE SCALE GENOMIC DNA]</scope>
    <source>
        <strain evidence="3 4">DSM 103736</strain>
    </source>
</reference>
<dbReference type="InterPro" id="IPR039445">
    <property type="entry name" value="DauR-like_HTH"/>
</dbReference>
<dbReference type="OrthoDB" id="9796595at2"/>
<dbReference type="PANTHER" id="PTHR35568:SF1">
    <property type="entry name" value="TRANSCRIPTIONAL REGULATOR DAUR"/>
    <property type="match status" value="1"/>
</dbReference>
<keyword evidence="4" id="KW-1185">Reference proteome</keyword>
<feature type="domain" description="YheO-like" evidence="1">
    <location>
        <begin position="20"/>
        <end position="129"/>
    </location>
</feature>
<protein>
    <submittedName>
        <fullName evidence="3">Putative transcriptional regulator YheO</fullName>
    </submittedName>
</protein>
<dbReference type="Pfam" id="PF13309">
    <property type="entry name" value="HTH_22"/>
    <property type="match status" value="1"/>
</dbReference>
<proteinExistence type="predicted"/>
<dbReference type="InterPro" id="IPR039446">
    <property type="entry name" value="DauR-like"/>
</dbReference>
<evidence type="ECO:0000259" key="1">
    <source>
        <dbReference type="Pfam" id="PF08348"/>
    </source>
</evidence>
<comment type="caution">
    <text evidence="3">The sequence shown here is derived from an EMBL/GenBank/DDBJ whole genome shotgun (WGS) entry which is preliminary data.</text>
</comment>
<feature type="domain" description="Transcriptional regulator DauR-like HTH" evidence="2">
    <location>
        <begin position="158"/>
        <end position="218"/>
    </location>
</feature>
<dbReference type="RefSeq" id="WP_115460092.1">
    <property type="nucleotide sequence ID" value="NZ_QRAP01000012.1"/>
</dbReference>
<dbReference type="Pfam" id="PF08348">
    <property type="entry name" value="PAS_6"/>
    <property type="match status" value="1"/>
</dbReference>
<evidence type="ECO:0000313" key="4">
    <source>
        <dbReference type="Proteomes" id="UP000254848"/>
    </source>
</evidence>
<organism evidence="3 4">
    <name type="scientific">Enterobacillus tribolii</name>
    <dbReference type="NCBI Taxonomy" id="1487935"/>
    <lineage>
        <taxon>Bacteria</taxon>
        <taxon>Pseudomonadati</taxon>
        <taxon>Pseudomonadota</taxon>
        <taxon>Gammaproteobacteria</taxon>
        <taxon>Enterobacterales</taxon>
        <taxon>Hafniaceae</taxon>
        <taxon>Enterobacillus</taxon>
    </lineage>
</organism>
<dbReference type="PANTHER" id="PTHR35568">
    <property type="entry name" value="TRANSCRIPTIONAL REGULATOR DAUR"/>
    <property type="match status" value="1"/>
</dbReference>
<evidence type="ECO:0000259" key="2">
    <source>
        <dbReference type="Pfam" id="PF13309"/>
    </source>
</evidence>
<dbReference type="Proteomes" id="UP000254848">
    <property type="component" value="Unassembled WGS sequence"/>
</dbReference>
<dbReference type="InterPro" id="IPR013559">
    <property type="entry name" value="YheO"/>
</dbReference>
<evidence type="ECO:0000313" key="3">
    <source>
        <dbReference type="EMBL" id="RDK85095.1"/>
    </source>
</evidence>
<name>A0A370Q9P9_9GAMM</name>
<gene>
    <name evidence="3" type="ORF">C8D90_11216</name>
</gene>
<dbReference type="EMBL" id="QRAP01000012">
    <property type="protein sequence ID" value="RDK85095.1"/>
    <property type="molecule type" value="Genomic_DNA"/>
</dbReference>
<sequence>MKKNENIAQETLTENELLLREGKKIAKALAEMFAPTCEVVLHDLTNPEHSVVAIEQPLSGRSVGDSTTEMGLARIHDPNYPDVVQNYANRFPDGRPAKSTSIGLRNGRGEFVAALCLNMDVSLLDSVQRVLAQLTAVDNSEPPTHETLRSRFGPHDVRRAIEDYSAAMSSQPRALSPSQRKTLIRHLATSGLLQLRGAAKIVAEELGISRASVYNALKGESSR</sequence>